<dbReference type="AlphaFoldDB" id="A0AAT9GBY1"/>
<organism evidence="1">
    <name type="scientific">Wolbachia endosymbiont of Sergentomyia squamirostris</name>
    <dbReference type="NCBI Taxonomy" id="3113640"/>
    <lineage>
        <taxon>Bacteria</taxon>
        <taxon>Pseudomonadati</taxon>
        <taxon>Pseudomonadota</taxon>
        <taxon>Alphaproteobacteria</taxon>
        <taxon>Rickettsiales</taxon>
        <taxon>Anaplasmataceae</taxon>
        <taxon>Wolbachieae</taxon>
        <taxon>Wolbachia</taxon>
    </lineage>
</organism>
<sequence>MWQYGDILFLVFNKLKYVLDNFSERSNQAKIGKLDKIILSLKLV</sequence>
<protein>
    <submittedName>
        <fullName evidence="1">Uncharacterized protein</fullName>
    </submittedName>
</protein>
<name>A0AAT9GBY1_9RICK</name>
<gene>
    <name evidence="1" type="ORF">DMENIID0003_04220</name>
</gene>
<dbReference type="EMBL" id="AP029172">
    <property type="protein sequence ID" value="BFD47348.1"/>
    <property type="molecule type" value="Genomic_DNA"/>
</dbReference>
<evidence type="ECO:0000313" key="1">
    <source>
        <dbReference type="EMBL" id="BFD47348.1"/>
    </source>
</evidence>
<proteinExistence type="predicted"/>
<accession>A0AAT9GBY1</accession>
<reference evidence="1" key="1">
    <citation type="submission" date="2024-01" db="EMBL/GenBank/DDBJ databases">
        <title>Sequencing the genomes of a sandfly, Sergentomyia squamirostris, and its two endosymbionts.</title>
        <authorList>
            <person name="Itokawa K."/>
            <person name="Sanjoba C."/>
        </authorList>
    </citation>
    <scope>NUCLEOTIDE SEQUENCE</scope>
    <source>
        <strain evidence="1">WSSQ</strain>
    </source>
</reference>